<reference evidence="1 2" key="1">
    <citation type="journal article" date="2022" name="Genome Biol. Evol.">
        <title>The Spruce Budworm Genome: Reconstructing the Evolutionary History of Antifreeze Proteins.</title>
        <authorList>
            <person name="Beliveau C."/>
            <person name="Gagne P."/>
            <person name="Picq S."/>
            <person name="Vernygora O."/>
            <person name="Keeling C.I."/>
            <person name="Pinkney K."/>
            <person name="Doucet D."/>
            <person name="Wen F."/>
            <person name="Johnston J.S."/>
            <person name="Maaroufi H."/>
            <person name="Boyle B."/>
            <person name="Laroche J."/>
            <person name="Dewar K."/>
            <person name="Juretic N."/>
            <person name="Blackburn G."/>
            <person name="Nisole A."/>
            <person name="Brunet B."/>
            <person name="Brandao M."/>
            <person name="Lumley L."/>
            <person name="Duan J."/>
            <person name="Quan G."/>
            <person name="Lucarotti C.J."/>
            <person name="Roe A.D."/>
            <person name="Sperling F.A.H."/>
            <person name="Levesque R.C."/>
            <person name="Cusson M."/>
        </authorList>
    </citation>
    <scope>NUCLEOTIDE SEQUENCE [LARGE SCALE GENOMIC DNA]</scope>
    <source>
        <strain evidence="1">Glfc:IPQL:Cfum</strain>
    </source>
</reference>
<comment type="caution">
    <text evidence="1">The sequence shown here is derived from an EMBL/GenBank/DDBJ whole genome shotgun (WGS) entry which is preliminary data.</text>
</comment>
<gene>
    <name evidence="1" type="ORF">MSG28_003262</name>
</gene>
<keyword evidence="2" id="KW-1185">Reference proteome</keyword>
<dbReference type="Proteomes" id="UP001064048">
    <property type="component" value="Chromosome 5"/>
</dbReference>
<organism evidence="1 2">
    <name type="scientific">Choristoneura fumiferana</name>
    <name type="common">Spruce budworm moth</name>
    <name type="synonym">Archips fumiferana</name>
    <dbReference type="NCBI Taxonomy" id="7141"/>
    <lineage>
        <taxon>Eukaryota</taxon>
        <taxon>Metazoa</taxon>
        <taxon>Ecdysozoa</taxon>
        <taxon>Arthropoda</taxon>
        <taxon>Hexapoda</taxon>
        <taxon>Insecta</taxon>
        <taxon>Pterygota</taxon>
        <taxon>Neoptera</taxon>
        <taxon>Endopterygota</taxon>
        <taxon>Lepidoptera</taxon>
        <taxon>Glossata</taxon>
        <taxon>Ditrysia</taxon>
        <taxon>Tortricoidea</taxon>
        <taxon>Tortricidae</taxon>
        <taxon>Tortricinae</taxon>
        <taxon>Choristoneura</taxon>
    </lineage>
</organism>
<protein>
    <submittedName>
        <fullName evidence="1">Uncharacterized protein</fullName>
    </submittedName>
</protein>
<sequence length="177" mass="19791">MLDKKKLIAIAVLIAALVFRTRLEALFESYKTLLSQNENNVSGLFSPTQLAEYNGVNKEKLYLALLGVVYDVTEGSRHYSRGKDGSRAFITGDFQDESEDRDNVLTLSCDESINLINWKNTLKEKYGSIVVLRRRQGAYIFHCGWAGGRQHDVSACGVQTGQGRHNTARGDYPLSRA</sequence>
<proteinExistence type="predicted"/>
<evidence type="ECO:0000313" key="2">
    <source>
        <dbReference type="Proteomes" id="UP001064048"/>
    </source>
</evidence>
<evidence type="ECO:0000313" key="1">
    <source>
        <dbReference type="EMBL" id="KAI8434741.1"/>
    </source>
</evidence>
<dbReference type="EMBL" id="CM046105">
    <property type="protein sequence ID" value="KAI8434741.1"/>
    <property type="molecule type" value="Genomic_DNA"/>
</dbReference>
<name>A0ACC0KDY0_CHOFU</name>
<accession>A0ACC0KDY0</accession>